<dbReference type="PANTHER" id="PTHR15892:SF2">
    <property type="entry name" value="LARGE RIBOSOMAL SUBUNIT PROTEIN UL30M"/>
    <property type="match status" value="1"/>
</dbReference>
<dbReference type="Gene3D" id="3.30.1390.20">
    <property type="entry name" value="Ribosomal protein L30, ferredoxin-like fold domain"/>
    <property type="match status" value="1"/>
</dbReference>
<name>A0A918D3W2_9BACI</name>
<evidence type="ECO:0000256" key="2">
    <source>
        <dbReference type="ARBA" id="ARBA00011838"/>
    </source>
</evidence>
<organism evidence="7 8">
    <name type="scientific">Oceanobacillus indicireducens</name>
    <dbReference type="NCBI Taxonomy" id="1004261"/>
    <lineage>
        <taxon>Bacteria</taxon>
        <taxon>Bacillati</taxon>
        <taxon>Bacillota</taxon>
        <taxon>Bacilli</taxon>
        <taxon>Bacillales</taxon>
        <taxon>Bacillaceae</taxon>
        <taxon>Oceanobacillus</taxon>
    </lineage>
</organism>
<reference evidence="7" key="1">
    <citation type="journal article" date="2014" name="Int. J. Syst. Evol. Microbiol.">
        <title>Complete genome sequence of Corynebacterium casei LMG S-19264T (=DSM 44701T), isolated from a smear-ripened cheese.</title>
        <authorList>
            <consortium name="US DOE Joint Genome Institute (JGI-PGF)"/>
            <person name="Walter F."/>
            <person name="Albersmeier A."/>
            <person name="Kalinowski J."/>
            <person name="Ruckert C."/>
        </authorList>
    </citation>
    <scope>NUCLEOTIDE SEQUENCE</scope>
    <source>
        <strain evidence="7">JCM 17251</strain>
    </source>
</reference>
<feature type="domain" description="Large ribosomal subunit protein uL30-like ferredoxin-like fold" evidence="6">
    <location>
        <begin position="6"/>
        <end position="54"/>
    </location>
</feature>
<dbReference type="GO" id="GO:0006412">
    <property type="term" value="P:translation"/>
    <property type="evidence" value="ECO:0007669"/>
    <property type="project" value="UniProtKB-UniRule"/>
</dbReference>
<keyword evidence="4 5" id="KW-0687">Ribonucleoprotein</keyword>
<comment type="similarity">
    <text evidence="1 5">Belongs to the universal ribosomal protein uL30 family.</text>
</comment>
<evidence type="ECO:0000256" key="4">
    <source>
        <dbReference type="ARBA" id="ARBA00023274"/>
    </source>
</evidence>
<accession>A0A918D3W2</accession>
<evidence type="ECO:0000256" key="5">
    <source>
        <dbReference type="HAMAP-Rule" id="MF_01371"/>
    </source>
</evidence>
<dbReference type="PIRSF" id="PIRSF002211">
    <property type="entry name" value="Ribosomal_L30_bac-type"/>
    <property type="match status" value="1"/>
</dbReference>
<dbReference type="InterPro" id="IPR036919">
    <property type="entry name" value="Ribo_uL30_ferredoxin-like_sf"/>
</dbReference>
<dbReference type="PANTHER" id="PTHR15892">
    <property type="entry name" value="MITOCHONDRIAL RIBOSOMAL PROTEIN L30"/>
    <property type="match status" value="1"/>
</dbReference>
<dbReference type="InterPro" id="IPR005996">
    <property type="entry name" value="Ribosomal_uL30_bac-type"/>
</dbReference>
<dbReference type="Proteomes" id="UP000624041">
    <property type="component" value="Unassembled WGS sequence"/>
</dbReference>
<sequence length="60" mass="6715">MSNKLEITLKRSVIGGTEVQRRTVEALGLKKIRQTVVLEDTPVTRGMINRVSHLLDVNEA</sequence>
<evidence type="ECO:0000256" key="1">
    <source>
        <dbReference type="ARBA" id="ARBA00007594"/>
    </source>
</evidence>
<protein>
    <recommendedName>
        <fullName evidence="5">Large ribosomal subunit protein uL30</fullName>
    </recommendedName>
</protein>
<gene>
    <name evidence="5 7" type="primary">rpmD</name>
    <name evidence="7" type="ORF">GCM10007971_28820</name>
</gene>
<dbReference type="SUPFAM" id="SSF55129">
    <property type="entry name" value="Ribosomal protein L30p/L7e"/>
    <property type="match status" value="1"/>
</dbReference>
<reference evidence="7" key="2">
    <citation type="submission" date="2020-09" db="EMBL/GenBank/DDBJ databases">
        <authorList>
            <person name="Sun Q."/>
            <person name="Ohkuma M."/>
        </authorList>
    </citation>
    <scope>NUCLEOTIDE SEQUENCE</scope>
    <source>
        <strain evidence="7">JCM 17251</strain>
    </source>
</reference>
<comment type="subunit">
    <text evidence="2 5">Part of the 50S ribosomal subunit.</text>
</comment>
<evidence type="ECO:0000256" key="3">
    <source>
        <dbReference type="ARBA" id="ARBA00022980"/>
    </source>
</evidence>
<dbReference type="FunFam" id="3.30.1390.20:FF:000001">
    <property type="entry name" value="50S ribosomal protein L30"/>
    <property type="match status" value="1"/>
</dbReference>
<evidence type="ECO:0000259" key="6">
    <source>
        <dbReference type="Pfam" id="PF00327"/>
    </source>
</evidence>
<keyword evidence="8" id="KW-1185">Reference proteome</keyword>
<dbReference type="RefSeq" id="WP_156857253.1">
    <property type="nucleotide sequence ID" value="NZ_BMOS01000024.1"/>
</dbReference>
<dbReference type="EMBL" id="BMOS01000024">
    <property type="protein sequence ID" value="GGN62666.1"/>
    <property type="molecule type" value="Genomic_DNA"/>
</dbReference>
<dbReference type="Pfam" id="PF00327">
    <property type="entry name" value="Ribosomal_L30"/>
    <property type="match status" value="1"/>
</dbReference>
<dbReference type="GO" id="GO:0003735">
    <property type="term" value="F:structural constituent of ribosome"/>
    <property type="evidence" value="ECO:0007669"/>
    <property type="project" value="InterPro"/>
</dbReference>
<dbReference type="GO" id="GO:0022625">
    <property type="term" value="C:cytosolic large ribosomal subunit"/>
    <property type="evidence" value="ECO:0007669"/>
    <property type="project" value="TreeGrafter"/>
</dbReference>
<proteinExistence type="inferred from homology"/>
<dbReference type="CDD" id="cd01658">
    <property type="entry name" value="Ribosomal_L30"/>
    <property type="match status" value="1"/>
</dbReference>
<evidence type="ECO:0000313" key="8">
    <source>
        <dbReference type="Proteomes" id="UP000624041"/>
    </source>
</evidence>
<dbReference type="NCBIfam" id="TIGR01308">
    <property type="entry name" value="rpmD_bact"/>
    <property type="match status" value="1"/>
</dbReference>
<dbReference type="AlphaFoldDB" id="A0A918D3W2"/>
<evidence type="ECO:0000313" key="7">
    <source>
        <dbReference type="EMBL" id="GGN62666.1"/>
    </source>
</evidence>
<keyword evidence="3 5" id="KW-0689">Ribosomal protein</keyword>
<dbReference type="HAMAP" id="MF_01371_B">
    <property type="entry name" value="Ribosomal_uL30_B"/>
    <property type="match status" value="1"/>
</dbReference>
<dbReference type="InterPro" id="IPR016082">
    <property type="entry name" value="Ribosomal_uL30_ferredoxin-like"/>
</dbReference>
<comment type="caution">
    <text evidence="7">The sequence shown here is derived from an EMBL/GenBank/DDBJ whole genome shotgun (WGS) entry which is preliminary data.</text>
</comment>